<keyword evidence="2" id="KW-1185">Reference proteome</keyword>
<evidence type="ECO:0000313" key="2">
    <source>
        <dbReference type="Proteomes" id="UP000005408"/>
    </source>
</evidence>
<dbReference type="AlphaFoldDB" id="A0A8W8J3L2"/>
<reference evidence="1" key="1">
    <citation type="submission" date="2022-08" db="UniProtKB">
        <authorList>
            <consortium name="EnsemblMetazoa"/>
        </authorList>
    </citation>
    <scope>IDENTIFICATION</scope>
    <source>
        <strain evidence="1">05x7-T-G4-1.051#20</strain>
    </source>
</reference>
<dbReference type="PANTHER" id="PTHR38567">
    <property type="entry name" value="DUF4291 DOMAIN-CONTAINING PROTEIN"/>
    <property type="match status" value="1"/>
</dbReference>
<protein>
    <recommendedName>
        <fullName evidence="3">DUF4291 domain-containing protein</fullName>
    </recommendedName>
</protein>
<sequence>MTGYFTTERHAKRLRLRIKTPRKASFNQTSKTFRRRMDPKPKFVLETEKYVEQLKRWPKEGKHILAQFDSETIIVYQAFRKEIAEYADKNGKFGGPLYSFERMSWIKTNFLWMMYRSGWAEKDSKQERILAIRLWTPGFLEILRVSQDSRKNAYGPNGPQEGFGDGGVRLQWDPDHDPHGAKQTRRAVQLGLKGDTLKSFNDDWIRDISDITDFVKEQRQFVLNNDLDSLVTPRETVFVPQNADLCRHVQIDVDDT</sequence>
<dbReference type="OrthoDB" id="413653at2759"/>
<dbReference type="Proteomes" id="UP000005408">
    <property type="component" value="Unassembled WGS sequence"/>
</dbReference>
<dbReference type="InterPro" id="IPR025633">
    <property type="entry name" value="DUF4291"/>
</dbReference>
<dbReference type="OMA" id="RDRMTWI"/>
<organism evidence="1 2">
    <name type="scientific">Magallana gigas</name>
    <name type="common">Pacific oyster</name>
    <name type="synonym">Crassostrea gigas</name>
    <dbReference type="NCBI Taxonomy" id="29159"/>
    <lineage>
        <taxon>Eukaryota</taxon>
        <taxon>Metazoa</taxon>
        <taxon>Spiralia</taxon>
        <taxon>Lophotrochozoa</taxon>
        <taxon>Mollusca</taxon>
        <taxon>Bivalvia</taxon>
        <taxon>Autobranchia</taxon>
        <taxon>Pteriomorphia</taxon>
        <taxon>Ostreida</taxon>
        <taxon>Ostreoidea</taxon>
        <taxon>Ostreidae</taxon>
        <taxon>Magallana</taxon>
    </lineage>
</organism>
<proteinExistence type="predicted"/>
<evidence type="ECO:0008006" key="3">
    <source>
        <dbReference type="Google" id="ProtNLM"/>
    </source>
</evidence>
<name>A0A8W8J3L2_MAGGI</name>
<dbReference type="PANTHER" id="PTHR38567:SF1">
    <property type="entry name" value="DUF4291 DOMAIN-CONTAINING PROTEIN"/>
    <property type="match status" value="1"/>
</dbReference>
<dbReference type="Pfam" id="PF14124">
    <property type="entry name" value="DUF4291"/>
    <property type="match status" value="1"/>
</dbReference>
<dbReference type="EnsemblMetazoa" id="G17099.1">
    <property type="protein sequence ID" value="G17099.1:cds"/>
    <property type="gene ID" value="G17099"/>
</dbReference>
<accession>A0A8W8J3L2</accession>
<evidence type="ECO:0000313" key="1">
    <source>
        <dbReference type="EnsemblMetazoa" id="G17099.1:cds"/>
    </source>
</evidence>